<dbReference type="GO" id="GO:0005634">
    <property type="term" value="C:nucleus"/>
    <property type="evidence" value="ECO:0007669"/>
    <property type="project" value="UniProtKB-UniRule"/>
</dbReference>
<feature type="compositionally biased region" description="Low complexity" evidence="5">
    <location>
        <begin position="1"/>
        <end position="29"/>
    </location>
</feature>
<reference evidence="8" key="1">
    <citation type="submission" date="2019-06" db="EMBL/GenBank/DDBJ databases">
        <title>Draft genome sequence of the griseofulvin-producing fungus Xylaria cubensis strain G536.</title>
        <authorList>
            <person name="Mead M.E."/>
            <person name="Raja H.A."/>
            <person name="Steenwyk J.L."/>
            <person name="Knowles S.L."/>
            <person name="Oberlies N.H."/>
            <person name="Rokas A."/>
        </authorList>
    </citation>
    <scope>NUCLEOTIDE SEQUENCE [LARGE SCALE GENOMIC DNA]</scope>
    <source>
        <strain evidence="8">G536</strain>
    </source>
</reference>
<evidence type="ECO:0000259" key="6">
    <source>
        <dbReference type="PROSITE" id="PS50118"/>
    </source>
</evidence>
<comment type="caution">
    <text evidence="7">The sequence shown here is derived from an EMBL/GenBank/DDBJ whole genome shotgun (WGS) entry which is preliminary data.</text>
</comment>
<dbReference type="GO" id="GO:0000122">
    <property type="term" value="P:negative regulation of transcription by RNA polymerase II"/>
    <property type="evidence" value="ECO:0007669"/>
    <property type="project" value="TreeGrafter"/>
</dbReference>
<evidence type="ECO:0000313" key="7">
    <source>
        <dbReference type="EMBL" id="TRX94626.1"/>
    </source>
</evidence>
<dbReference type="EMBL" id="VFLP01000020">
    <property type="protein sequence ID" value="TRX94626.1"/>
    <property type="molecule type" value="Genomic_DNA"/>
</dbReference>
<feature type="region of interest" description="Disordered" evidence="5">
    <location>
        <begin position="568"/>
        <end position="616"/>
    </location>
</feature>
<feature type="DNA-binding region" description="HMG box" evidence="4">
    <location>
        <begin position="147"/>
        <end position="215"/>
    </location>
</feature>
<dbReference type="InterPro" id="IPR050140">
    <property type="entry name" value="SRY-related_HMG-box_TF-like"/>
</dbReference>
<protein>
    <recommendedName>
        <fullName evidence="6">HMG box domain-containing protein</fullName>
    </recommendedName>
</protein>
<dbReference type="SUPFAM" id="SSF47095">
    <property type="entry name" value="HMG-box"/>
    <property type="match status" value="1"/>
</dbReference>
<dbReference type="PROSITE" id="PS50118">
    <property type="entry name" value="HMG_BOX_2"/>
    <property type="match status" value="1"/>
</dbReference>
<feature type="compositionally biased region" description="Basic and acidic residues" evidence="5">
    <location>
        <begin position="90"/>
        <end position="100"/>
    </location>
</feature>
<keyword evidence="3" id="KW-0804">Transcription</keyword>
<dbReference type="STRING" id="2512241.A0A553I353"/>
<dbReference type="Gene3D" id="1.10.30.10">
    <property type="entry name" value="High mobility group box domain"/>
    <property type="match status" value="1"/>
</dbReference>
<feature type="region of interest" description="Disordered" evidence="5">
    <location>
        <begin position="656"/>
        <end position="683"/>
    </location>
</feature>
<keyword evidence="8" id="KW-1185">Reference proteome</keyword>
<feature type="compositionally biased region" description="Polar residues" evidence="5">
    <location>
        <begin position="588"/>
        <end position="599"/>
    </location>
</feature>
<dbReference type="InterPro" id="IPR009071">
    <property type="entry name" value="HMG_box_dom"/>
</dbReference>
<evidence type="ECO:0000256" key="1">
    <source>
        <dbReference type="ARBA" id="ARBA00023015"/>
    </source>
</evidence>
<feature type="region of interest" description="Disordered" evidence="5">
    <location>
        <begin position="1"/>
        <end position="103"/>
    </location>
</feature>
<accession>A0A553I353</accession>
<feature type="domain" description="HMG box" evidence="6">
    <location>
        <begin position="147"/>
        <end position="215"/>
    </location>
</feature>
<sequence>MADTASVSSDHYTSSSSPPYVPSPQYSPSADRRVSSVSQRPPLLDLSTSENDPKSLRRPQSQPVMMPGGLATAATAKPPLPPTLGSLSRIQHDEEYDGSRNKRRAKSIDIDEVNQSDIARLSLDTPTTARGNGPRELICLCAKAPKVPRPRNAFILYRQAWQGHFAAQHPGLANPEISKLIGEKWREQPESVKNDWKQLAEEEKIRHQRQYPGYRYQPRRGGKSGNGRPTTSSGDPPGRCPKCGGRYIATPRTPTTPFGVASPPPSKRPQSMQPFMNNDRSRHGSISSSSSMPVDGHVRRYPQPPLRDIEDDYSAMSPVTGPHSGIPPDAKRRRYNGPPVYVPGSPHMGYVPVDARYQQRPSVSGPPMSATGYGPGHLPRPPMPHRPGHYSGHPNHQSNPHMQPPPPPRQAMPYQPVSATPNRPNGGFDESLRLPPLQTQSHVAQMMNSEQGIRQGMPTAQPQQVHTTGLGITNPGGGLVRQPQPPHPASPMPQKWSFLLKLEVLRSISPPLRAPGPGGPHYETRGPIIAVEGAPTPLLKEIAAVIERALSVSAEFAVKVWSEDTSTSIAHSSPEPHAGNSAEANGDIPNNASGNNNHNIKGDPGNSGTSNSGVGTAAQKKTSALISPIANYVARMLKWHKTSEDLIRYITSYPSPQQAAGADGGSDGNSATNSRSNTASPPRLPIAVLSDGYSLTFSDRYAGALHVNDAYRADDHWQWVATLWRGIVGADLTVCVKRTTADEERQGGGAGNSSSSSVEMAGPGIMVLRIADGARVDEKLERRLGFEIAEWVRGGSFMTGFGNM</sequence>
<dbReference type="Proteomes" id="UP000319160">
    <property type="component" value="Unassembled WGS sequence"/>
</dbReference>
<dbReference type="PANTHER" id="PTHR10270:SF320">
    <property type="entry name" value="BOX TRANSCRIPTIONAL REGULATOR, PUTATIVE (AFU_ORTHOLOGUE AFUA_4G10820)-RELATED"/>
    <property type="match status" value="1"/>
</dbReference>
<feature type="region of interest" description="Disordered" evidence="5">
    <location>
        <begin position="203"/>
        <end position="339"/>
    </location>
</feature>
<dbReference type="AlphaFoldDB" id="A0A553I353"/>
<dbReference type="GO" id="GO:0001228">
    <property type="term" value="F:DNA-binding transcription activator activity, RNA polymerase II-specific"/>
    <property type="evidence" value="ECO:0007669"/>
    <property type="project" value="TreeGrafter"/>
</dbReference>
<feature type="compositionally biased region" description="Low complexity" evidence="5">
    <location>
        <begin position="668"/>
        <end position="680"/>
    </location>
</feature>
<evidence type="ECO:0000256" key="3">
    <source>
        <dbReference type="ARBA" id="ARBA00023163"/>
    </source>
</evidence>
<evidence type="ECO:0000256" key="5">
    <source>
        <dbReference type="SAM" id="MobiDB-lite"/>
    </source>
</evidence>
<proteinExistence type="predicted"/>
<feature type="compositionally biased region" description="Low complexity" evidence="5">
    <location>
        <begin position="67"/>
        <end position="77"/>
    </location>
</feature>
<dbReference type="GO" id="GO:0000978">
    <property type="term" value="F:RNA polymerase II cis-regulatory region sequence-specific DNA binding"/>
    <property type="evidence" value="ECO:0007669"/>
    <property type="project" value="TreeGrafter"/>
</dbReference>
<keyword evidence="1" id="KW-0805">Transcription regulation</keyword>
<keyword evidence="2 4" id="KW-0238">DNA-binding</keyword>
<evidence type="ECO:0000313" key="8">
    <source>
        <dbReference type="Proteomes" id="UP000319160"/>
    </source>
</evidence>
<feature type="compositionally biased region" description="Low complexity" evidence="5">
    <location>
        <begin position="606"/>
        <end position="616"/>
    </location>
</feature>
<dbReference type="Pfam" id="PF00505">
    <property type="entry name" value="HMG_box"/>
    <property type="match status" value="1"/>
</dbReference>
<organism evidence="7 8">
    <name type="scientific">Xylaria flabelliformis</name>
    <dbReference type="NCBI Taxonomy" id="2512241"/>
    <lineage>
        <taxon>Eukaryota</taxon>
        <taxon>Fungi</taxon>
        <taxon>Dikarya</taxon>
        <taxon>Ascomycota</taxon>
        <taxon>Pezizomycotina</taxon>
        <taxon>Sordariomycetes</taxon>
        <taxon>Xylariomycetidae</taxon>
        <taxon>Xylariales</taxon>
        <taxon>Xylariaceae</taxon>
        <taxon>Xylaria</taxon>
    </lineage>
</organism>
<dbReference type="SMART" id="SM00398">
    <property type="entry name" value="HMG"/>
    <property type="match status" value="1"/>
</dbReference>
<gene>
    <name evidence="7" type="ORF">FHL15_004398</name>
</gene>
<dbReference type="OrthoDB" id="6247875at2759"/>
<dbReference type="CDD" id="cd01389">
    <property type="entry name" value="HMG-box_ROX1-like"/>
    <property type="match status" value="1"/>
</dbReference>
<dbReference type="PANTHER" id="PTHR10270">
    <property type="entry name" value="SOX TRANSCRIPTION FACTOR"/>
    <property type="match status" value="1"/>
</dbReference>
<evidence type="ECO:0000256" key="2">
    <source>
        <dbReference type="ARBA" id="ARBA00023125"/>
    </source>
</evidence>
<keyword evidence="4" id="KW-0539">Nucleus</keyword>
<name>A0A553I353_9PEZI</name>
<evidence type="ECO:0000256" key="4">
    <source>
        <dbReference type="PROSITE-ProRule" id="PRU00267"/>
    </source>
</evidence>
<feature type="region of interest" description="Disordered" evidence="5">
    <location>
        <begin position="358"/>
        <end position="428"/>
    </location>
</feature>
<dbReference type="GO" id="GO:0030154">
    <property type="term" value="P:cell differentiation"/>
    <property type="evidence" value="ECO:0007669"/>
    <property type="project" value="TreeGrafter"/>
</dbReference>
<feature type="compositionally biased region" description="Polar residues" evidence="5">
    <location>
        <begin position="268"/>
        <end position="278"/>
    </location>
</feature>
<dbReference type="InterPro" id="IPR036910">
    <property type="entry name" value="HMG_box_dom_sf"/>
</dbReference>
<dbReference type="FunFam" id="1.10.30.10:FF:000041">
    <property type="entry name" value="HMG box family protein"/>
    <property type="match status" value="1"/>
</dbReference>